<keyword evidence="3" id="KW-1185">Reference proteome</keyword>
<dbReference type="AlphaFoldDB" id="A0A2U8E0A4"/>
<dbReference type="EMBL" id="CP023004">
    <property type="protein sequence ID" value="AWI08283.1"/>
    <property type="molecule type" value="Genomic_DNA"/>
</dbReference>
<organism evidence="2 3">
    <name type="scientific">Ereboglobus luteus</name>
    <dbReference type="NCBI Taxonomy" id="1796921"/>
    <lineage>
        <taxon>Bacteria</taxon>
        <taxon>Pseudomonadati</taxon>
        <taxon>Verrucomicrobiota</taxon>
        <taxon>Opitutia</taxon>
        <taxon>Opitutales</taxon>
        <taxon>Opitutaceae</taxon>
        <taxon>Ereboglobus</taxon>
    </lineage>
</organism>
<dbReference type="RefSeq" id="WP_108824088.1">
    <property type="nucleotide sequence ID" value="NZ_CP023004.1"/>
</dbReference>
<gene>
    <name evidence="2" type="ORF">CKA38_02495</name>
</gene>
<name>A0A2U8E0A4_9BACT</name>
<evidence type="ECO:0000259" key="1">
    <source>
        <dbReference type="PROSITE" id="PS50206"/>
    </source>
</evidence>
<dbReference type="CDD" id="cd00158">
    <property type="entry name" value="RHOD"/>
    <property type="match status" value="1"/>
</dbReference>
<evidence type="ECO:0000313" key="2">
    <source>
        <dbReference type="EMBL" id="AWI08283.1"/>
    </source>
</evidence>
<proteinExistence type="predicted"/>
<reference evidence="2 3" key="1">
    <citation type="journal article" date="2018" name="Syst. Appl. Microbiol.">
        <title>Ereboglobus luteus gen. nov. sp. nov. from cockroach guts, and new insights into the oxygen relationship of the genera Opitutus and Didymococcus (Verrucomicrobia: Opitutaceae).</title>
        <authorList>
            <person name="Tegtmeier D."/>
            <person name="Belitz A."/>
            <person name="Radek R."/>
            <person name="Heimerl T."/>
            <person name="Brune A."/>
        </authorList>
    </citation>
    <scope>NUCLEOTIDE SEQUENCE [LARGE SCALE GENOMIC DNA]</scope>
    <source>
        <strain evidence="2 3">Ho45</strain>
    </source>
</reference>
<dbReference type="Proteomes" id="UP000244896">
    <property type="component" value="Chromosome"/>
</dbReference>
<accession>A0A2U8E0A4</accession>
<protein>
    <recommendedName>
        <fullName evidence="1">Rhodanese domain-containing protein</fullName>
    </recommendedName>
</protein>
<evidence type="ECO:0000313" key="3">
    <source>
        <dbReference type="Proteomes" id="UP000244896"/>
    </source>
</evidence>
<dbReference type="KEGG" id="elut:CKA38_02495"/>
<dbReference type="InterPro" id="IPR036873">
    <property type="entry name" value="Rhodanese-like_dom_sf"/>
</dbReference>
<dbReference type="Gene3D" id="3.40.250.10">
    <property type="entry name" value="Rhodanese-like domain"/>
    <property type="match status" value="1"/>
</dbReference>
<dbReference type="PROSITE" id="PS50206">
    <property type="entry name" value="RHODANESE_3"/>
    <property type="match status" value="1"/>
</dbReference>
<sequence length="145" mass="16002">MRPLLRQALILLVLAAIPALISGFMHRELFDDPSLAGDETTWAQVYAWQREAGAATSQPRILLIDARPSESHAASHAPGALPLNPAHWEQQLPAIIEELGRAAETRVVVYCDDALCDTSRTVAERLQRELALTNVFVLKGGWRAR</sequence>
<dbReference type="Pfam" id="PF00581">
    <property type="entry name" value="Rhodanese"/>
    <property type="match status" value="1"/>
</dbReference>
<feature type="domain" description="Rhodanese" evidence="1">
    <location>
        <begin position="57"/>
        <end position="144"/>
    </location>
</feature>
<dbReference type="InterPro" id="IPR001763">
    <property type="entry name" value="Rhodanese-like_dom"/>
</dbReference>
<dbReference type="SUPFAM" id="SSF52821">
    <property type="entry name" value="Rhodanese/Cell cycle control phosphatase"/>
    <property type="match status" value="1"/>
</dbReference>
<dbReference type="OrthoDB" id="195542at2"/>